<evidence type="ECO:0000256" key="1">
    <source>
        <dbReference type="ARBA" id="ARBA00022468"/>
    </source>
</evidence>
<reference evidence="2 3" key="1">
    <citation type="journal article" date="2019" name="Sci. Data">
        <title>Hybrid genome assembly and annotation of Danionella translucida.</title>
        <authorList>
            <person name="Kadobianskyi M."/>
            <person name="Schulze L."/>
            <person name="Schuelke M."/>
            <person name="Judkewitz B."/>
        </authorList>
    </citation>
    <scope>NUCLEOTIDE SEQUENCE [LARGE SCALE GENOMIC DNA]</scope>
    <source>
        <strain evidence="2 3">Bolton</strain>
    </source>
</reference>
<dbReference type="PANTHER" id="PTHR15729:SF14">
    <property type="entry name" value="RHO GTPASE-ACTIVATING PROTEIN 33 ISOFORM X1"/>
    <property type="match status" value="1"/>
</dbReference>
<dbReference type="GO" id="GO:0035091">
    <property type="term" value="F:phosphatidylinositol binding"/>
    <property type="evidence" value="ECO:0007669"/>
    <property type="project" value="InterPro"/>
</dbReference>
<sequence length="70" mass="8421">MGKTWVVRRSYEEFRTLDAHLHQCIYDRRYSQLLALPALCEIGDRAERRIFWIEVIRLLGLGSGHWSRFQ</sequence>
<accession>A0A553RP32</accession>
<dbReference type="GO" id="GO:0005654">
    <property type="term" value="C:nucleoplasm"/>
    <property type="evidence" value="ECO:0007669"/>
    <property type="project" value="TreeGrafter"/>
</dbReference>
<comment type="caution">
    <text evidence="2">The sequence shown here is derived from an EMBL/GenBank/DDBJ whole genome shotgun (WGS) entry which is preliminary data.</text>
</comment>
<dbReference type="EMBL" id="SRMA01002687">
    <property type="protein sequence ID" value="TRZ03936.1"/>
    <property type="molecule type" value="Genomic_DNA"/>
</dbReference>
<dbReference type="GO" id="GO:0005938">
    <property type="term" value="C:cell cortex"/>
    <property type="evidence" value="ECO:0007669"/>
    <property type="project" value="TreeGrafter"/>
</dbReference>
<protein>
    <recommendedName>
        <fullName evidence="4">PX domain-containing protein</fullName>
    </recommendedName>
</protein>
<dbReference type="GO" id="GO:0007264">
    <property type="term" value="P:small GTPase-mediated signal transduction"/>
    <property type="evidence" value="ECO:0007669"/>
    <property type="project" value="TreeGrafter"/>
</dbReference>
<dbReference type="GO" id="GO:0015629">
    <property type="term" value="C:actin cytoskeleton"/>
    <property type="evidence" value="ECO:0007669"/>
    <property type="project" value="TreeGrafter"/>
</dbReference>
<evidence type="ECO:0000313" key="2">
    <source>
        <dbReference type="EMBL" id="TRZ03936.1"/>
    </source>
</evidence>
<evidence type="ECO:0000313" key="3">
    <source>
        <dbReference type="Proteomes" id="UP000316079"/>
    </source>
</evidence>
<evidence type="ECO:0008006" key="4">
    <source>
        <dbReference type="Google" id="ProtNLM"/>
    </source>
</evidence>
<dbReference type="InterPro" id="IPR051576">
    <property type="entry name" value="PX-Rho_GAP"/>
</dbReference>
<dbReference type="Proteomes" id="UP000316079">
    <property type="component" value="Unassembled WGS sequence"/>
</dbReference>
<proteinExistence type="predicted"/>
<dbReference type="GO" id="GO:0005794">
    <property type="term" value="C:Golgi apparatus"/>
    <property type="evidence" value="ECO:0007669"/>
    <property type="project" value="TreeGrafter"/>
</dbReference>
<keyword evidence="1" id="KW-0343">GTPase activation</keyword>
<dbReference type="OrthoDB" id="5873004at2759"/>
<organism evidence="2 3">
    <name type="scientific">Danionella cerebrum</name>
    <dbReference type="NCBI Taxonomy" id="2873325"/>
    <lineage>
        <taxon>Eukaryota</taxon>
        <taxon>Metazoa</taxon>
        <taxon>Chordata</taxon>
        <taxon>Craniata</taxon>
        <taxon>Vertebrata</taxon>
        <taxon>Euteleostomi</taxon>
        <taxon>Actinopterygii</taxon>
        <taxon>Neopterygii</taxon>
        <taxon>Teleostei</taxon>
        <taxon>Ostariophysi</taxon>
        <taxon>Cypriniformes</taxon>
        <taxon>Danionidae</taxon>
        <taxon>Danioninae</taxon>
        <taxon>Danionella</taxon>
    </lineage>
</organism>
<dbReference type="PANTHER" id="PTHR15729">
    <property type="entry name" value="CDC42 GTPASE-ACTIVATING PROTEIN"/>
    <property type="match status" value="1"/>
</dbReference>
<gene>
    <name evidence="2" type="ORF">DNTS_003548</name>
</gene>
<dbReference type="InterPro" id="IPR036871">
    <property type="entry name" value="PX_dom_sf"/>
</dbReference>
<dbReference type="STRING" id="623744.A0A553RP32"/>
<dbReference type="GO" id="GO:0001650">
    <property type="term" value="C:fibrillar center"/>
    <property type="evidence" value="ECO:0007669"/>
    <property type="project" value="TreeGrafter"/>
</dbReference>
<dbReference type="SUPFAM" id="SSF64268">
    <property type="entry name" value="PX domain"/>
    <property type="match status" value="1"/>
</dbReference>
<name>A0A553RP32_9TELE</name>
<dbReference type="GO" id="GO:0005096">
    <property type="term" value="F:GTPase activator activity"/>
    <property type="evidence" value="ECO:0007669"/>
    <property type="project" value="UniProtKB-KW"/>
</dbReference>
<dbReference type="AlphaFoldDB" id="A0A553RP32"/>
<keyword evidence="3" id="KW-1185">Reference proteome</keyword>